<dbReference type="InterPro" id="IPR000468">
    <property type="entry name" value="Barstar"/>
</dbReference>
<evidence type="ECO:0000313" key="4">
    <source>
        <dbReference type="Proteomes" id="UP001592530"/>
    </source>
</evidence>
<gene>
    <name evidence="3" type="ORF">ACEZDB_38115</name>
</gene>
<comment type="similarity">
    <text evidence="1">Belongs to the barstar family.</text>
</comment>
<dbReference type="RefSeq" id="WP_380560129.1">
    <property type="nucleotide sequence ID" value="NZ_JBHEZY010000033.1"/>
</dbReference>
<dbReference type="SUPFAM" id="SSF52038">
    <property type="entry name" value="Barstar-related"/>
    <property type="match status" value="1"/>
</dbReference>
<dbReference type="Pfam" id="PF01337">
    <property type="entry name" value="Barstar"/>
    <property type="match status" value="1"/>
</dbReference>
<sequence>MSTEHGAGPHHWDQCADVYDFLEQVRLRPGVWVPGGSLEQLQAMLIGYQVALGVHSVDEPFDFWPSGPFSAWLGRRLGRHSPLDWAVEIARVTPAGSTPVEEFFTLLDHYRNEVGPEAGGTAARSGPGDPGLRLMLNTFVTLYWRRHLLEEESARLRAGGYRVVTLSAAEWATDEDMHRDLAAAFGFPDYYGHNLDAFNDCFGEVRGYEGYQEAEVGRGLVTAFTDYDRFAEASPRTAQIVLDIIADQARRALTVGNRVICLVHSNDPDLRLQPVGATPARWNDAEWLDASRRP</sequence>
<protein>
    <submittedName>
        <fullName evidence="3">Barstar family protein</fullName>
    </submittedName>
</protein>
<dbReference type="Proteomes" id="UP001592530">
    <property type="component" value="Unassembled WGS sequence"/>
</dbReference>
<evidence type="ECO:0000256" key="1">
    <source>
        <dbReference type="ARBA" id="ARBA00006845"/>
    </source>
</evidence>
<evidence type="ECO:0000259" key="2">
    <source>
        <dbReference type="Pfam" id="PF01337"/>
    </source>
</evidence>
<dbReference type="InterPro" id="IPR035905">
    <property type="entry name" value="Barstar-like_sf"/>
</dbReference>
<accession>A0ABV6XDX9</accession>
<feature type="domain" description="Barstar (barnase inhibitor)" evidence="2">
    <location>
        <begin position="162"/>
        <end position="252"/>
    </location>
</feature>
<evidence type="ECO:0000313" key="3">
    <source>
        <dbReference type="EMBL" id="MFC1436466.1"/>
    </source>
</evidence>
<comment type="caution">
    <text evidence="3">The sequence shown here is derived from an EMBL/GenBank/DDBJ whole genome shotgun (WGS) entry which is preliminary data.</text>
</comment>
<dbReference type="Gene3D" id="3.30.370.10">
    <property type="entry name" value="Barstar-like"/>
    <property type="match status" value="1"/>
</dbReference>
<dbReference type="EMBL" id="JBHEZY010000033">
    <property type="protein sequence ID" value="MFC1436466.1"/>
    <property type="molecule type" value="Genomic_DNA"/>
</dbReference>
<reference evidence="3 4" key="1">
    <citation type="submission" date="2024-09" db="EMBL/GenBank/DDBJ databases">
        <authorList>
            <person name="Lee S.D."/>
        </authorList>
    </citation>
    <scope>NUCLEOTIDE SEQUENCE [LARGE SCALE GENOMIC DNA]</scope>
    <source>
        <strain evidence="3 4">N1-3</strain>
    </source>
</reference>
<organism evidence="3 4">
    <name type="scientific">Streptacidiphilus alkalitolerans</name>
    <dbReference type="NCBI Taxonomy" id="3342712"/>
    <lineage>
        <taxon>Bacteria</taxon>
        <taxon>Bacillati</taxon>
        <taxon>Actinomycetota</taxon>
        <taxon>Actinomycetes</taxon>
        <taxon>Kitasatosporales</taxon>
        <taxon>Streptomycetaceae</taxon>
        <taxon>Streptacidiphilus</taxon>
    </lineage>
</organism>
<name>A0ABV6XDX9_9ACTN</name>
<proteinExistence type="inferred from homology"/>